<proteinExistence type="predicted"/>
<dbReference type="AlphaFoldDB" id="A0A1T4U329"/>
<accession>A0A1T4U329</accession>
<name>A0A1T4U329_9GAMM</name>
<dbReference type="EMBL" id="FUXU01000005">
    <property type="protein sequence ID" value="SKA47172.1"/>
    <property type="molecule type" value="Genomic_DNA"/>
</dbReference>
<protein>
    <submittedName>
        <fullName evidence="1">Uncharacterized protein</fullName>
    </submittedName>
</protein>
<gene>
    <name evidence="1" type="ORF">SAMN02745132_00659</name>
</gene>
<evidence type="ECO:0000313" key="2">
    <source>
        <dbReference type="Proteomes" id="UP000190162"/>
    </source>
</evidence>
<sequence>MRFHSFKEKPDIIRLQGTELCRSRIHSNVLRESTLTMKGSSASSYWNQGAVFTANFRYPNPFGYQRK</sequence>
<reference evidence="2" key="1">
    <citation type="submission" date="2017-02" db="EMBL/GenBank/DDBJ databases">
        <authorList>
            <person name="Varghese N."/>
            <person name="Submissions S."/>
        </authorList>
    </citation>
    <scope>NUCLEOTIDE SEQUENCE [LARGE SCALE GENOMIC DNA]</scope>
    <source>
        <strain evidence="2">DSM 22720</strain>
    </source>
</reference>
<organism evidence="1 2">
    <name type="scientific">Enterovibrio nigricans DSM 22720</name>
    <dbReference type="NCBI Taxonomy" id="1121868"/>
    <lineage>
        <taxon>Bacteria</taxon>
        <taxon>Pseudomonadati</taxon>
        <taxon>Pseudomonadota</taxon>
        <taxon>Gammaproteobacteria</taxon>
        <taxon>Vibrionales</taxon>
        <taxon>Vibrionaceae</taxon>
        <taxon>Enterovibrio</taxon>
    </lineage>
</organism>
<dbReference type="Proteomes" id="UP000190162">
    <property type="component" value="Unassembled WGS sequence"/>
</dbReference>
<evidence type="ECO:0000313" key="1">
    <source>
        <dbReference type="EMBL" id="SKA47172.1"/>
    </source>
</evidence>
<keyword evidence="2" id="KW-1185">Reference proteome</keyword>